<evidence type="ECO:0000313" key="4">
    <source>
        <dbReference type="EMBL" id="RDW91614.1"/>
    </source>
</evidence>
<dbReference type="InterPro" id="IPR037198">
    <property type="entry name" value="MutL_C_sf"/>
</dbReference>
<dbReference type="InterPro" id="IPR042120">
    <property type="entry name" value="MutL_C_dimsub"/>
</dbReference>
<dbReference type="GO" id="GO:0032300">
    <property type="term" value="C:mismatch repair complex"/>
    <property type="evidence" value="ECO:0007669"/>
    <property type="project" value="InterPro"/>
</dbReference>
<feature type="domain" description="MutL C-terminal dimerisation" evidence="3">
    <location>
        <begin position="694"/>
        <end position="894"/>
    </location>
</feature>
<feature type="compositionally biased region" description="Polar residues" evidence="2">
    <location>
        <begin position="421"/>
        <end position="456"/>
    </location>
</feature>
<dbReference type="SUPFAM" id="SSF118116">
    <property type="entry name" value="DNA mismatch repair protein MutL"/>
    <property type="match status" value="2"/>
</dbReference>
<dbReference type="Gene3D" id="3.30.565.10">
    <property type="entry name" value="Histidine kinase-like ATPase, C-terminal domain"/>
    <property type="match status" value="1"/>
</dbReference>
<dbReference type="Pfam" id="PF13589">
    <property type="entry name" value="HATPase_c_3"/>
    <property type="match status" value="1"/>
</dbReference>
<proteinExistence type="inferred from homology"/>
<dbReference type="OrthoDB" id="429932at2759"/>
<evidence type="ECO:0000256" key="2">
    <source>
        <dbReference type="SAM" id="MobiDB-lite"/>
    </source>
</evidence>
<accession>A0A3D8SZ97</accession>
<dbReference type="GO" id="GO:0006298">
    <property type="term" value="P:mismatch repair"/>
    <property type="evidence" value="ECO:0007669"/>
    <property type="project" value="InterPro"/>
</dbReference>
<evidence type="ECO:0000313" key="5">
    <source>
        <dbReference type="Proteomes" id="UP000256328"/>
    </source>
</evidence>
<dbReference type="SMART" id="SM00853">
    <property type="entry name" value="MutL_C"/>
    <property type="match status" value="1"/>
</dbReference>
<name>A0A3D8SZ97_9HELO</name>
<dbReference type="GO" id="GO:0140664">
    <property type="term" value="F:ATP-dependent DNA damage sensor activity"/>
    <property type="evidence" value="ECO:0007669"/>
    <property type="project" value="InterPro"/>
</dbReference>
<dbReference type="EMBL" id="PDLN01000003">
    <property type="protein sequence ID" value="RDW91614.1"/>
    <property type="molecule type" value="Genomic_DNA"/>
</dbReference>
<dbReference type="Proteomes" id="UP000256328">
    <property type="component" value="Unassembled WGS sequence"/>
</dbReference>
<keyword evidence="5" id="KW-1185">Reference proteome</keyword>
<gene>
    <name evidence="4" type="ORF">BP5796_02779</name>
</gene>
<dbReference type="AlphaFoldDB" id="A0A3D8SZ97"/>
<dbReference type="PANTHER" id="PTHR10073:SF47">
    <property type="entry name" value="DNA MISMATCH REPAIR PROTEIN MLH3"/>
    <property type="match status" value="1"/>
</dbReference>
<dbReference type="GO" id="GO:0016887">
    <property type="term" value="F:ATP hydrolysis activity"/>
    <property type="evidence" value="ECO:0007669"/>
    <property type="project" value="InterPro"/>
</dbReference>
<dbReference type="InterPro" id="IPR036890">
    <property type="entry name" value="HATPase_C_sf"/>
</dbReference>
<comment type="caution">
    <text evidence="4">The sequence shown here is derived from an EMBL/GenBank/DDBJ whole genome shotgun (WGS) entry which is preliminary data.</text>
</comment>
<feature type="region of interest" description="Disordered" evidence="2">
    <location>
        <begin position="421"/>
        <end position="466"/>
    </location>
</feature>
<dbReference type="InterPro" id="IPR038973">
    <property type="entry name" value="MutL/Mlh/Pms-like"/>
</dbReference>
<reference evidence="4 5" key="1">
    <citation type="journal article" date="2018" name="IMA Fungus">
        <title>IMA Genome-F 9: Draft genome sequence of Annulohypoxylon stygium, Aspergillus mulundensis, Berkeleyomyces basicola (syn. Thielaviopsis basicola), Ceratocystis smalleyi, two Cercospora beticola strains, Coleophoma cylindrospora, Fusarium fracticaudum, Phialophora cf. hyalina, and Morchella septimelata.</title>
        <authorList>
            <person name="Wingfield B.D."/>
            <person name="Bills G.F."/>
            <person name="Dong Y."/>
            <person name="Huang W."/>
            <person name="Nel W.J."/>
            <person name="Swalarsk-Parry B.S."/>
            <person name="Vaghefi N."/>
            <person name="Wilken P.M."/>
            <person name="An Z."/>
            <person name="de Beer Z.W."/>
            <person name="De Vos L."/>
            <person name="Chen L."/>
            <person name="Duong T.A."/>
            <person name="Gao Y."/>
            <person name="Hammerbacher A."/>
            <person name="Kikkert J.R."/>
            <person name="Li Y."/>
            <person name="Li H."/>
            <person name="Li K."/>
            <person name="Li Q."/>
            <person name="Liu X."/>
            <person name="Ma X."/>
            <person name="Naidoo K."/>
            <person name="Pethybridge S.J."/>
            <person name="Sun J."/>
            <person name="Steenkamp E.T."/>
            <person name="van der Nest M.A."/>
            <person name="van Wyk S."/>
            <person name="Wingfield M.J."/>
            <person name="Xiong C."/>
            <person name="Yue Q."/>
            <person name="Zhang X."/>
        </authorList>
    </citation>
    <scope>NUCLEOTIDE SEQUENCE [LARGE SCALE GENOMIC DNA]</scope>
    <source>
        <strain evidence="4 5">BP5796</strain>
    </source>
</reference>
<dbReference type="PANTHER" id="PTHR10073">
    <property type="entry name" value="DNA MISMATCH REPAIR PROTEIN MLH, PMS, MUTL"/>
    <property type="match status" value="1"/>
</dbReference>
<evidence type="ECO:0000259" key="3">
    <source>
        <dbReference type="SMART" id="SM00853"/>
    </source>
</evidence>
<dbReference type="GO" id="GO:0005524">
    <property type="term" value="F:ATP binding"/>
    <property type="evidence" value="ECO:0007669"/>
    <property type="project" value="InterPro"/>
</dbReference>
<dbReference type="Pfam" id="PF08676">
    <property type="entry name" value="MutL_C"/>
    <property type="match status" value="1"/>
</dbReference>
<evidence type="ECO:0000256" key="1">
    <source>
        <dbReference type="ARBA" id="ARBA00006082"/>
    </source>
</evidence>
<sequence length="961" mass="106622">MSIQPLPAEVIAQIKSSTTIVNLNQVVIGLVKNSLDASSTKIDITVDYTRGSCAVEDDGHGIQPSEFQEQGGLGRLHHSSKLHSHRPTHGTYGTFLASLAALSFLTITSRHELHSSHNALRIHASRVIARQIPAPTHLYLSSANHGTRVVVRDLFGSMPVRVRQRPNASDQISQRTRHFEELKRGIVAILLSWPGAVCLTVHEAGTNHKLQLKPLGHSKQRVNSEAHATCHILSQAGYIEAPDKSSWIRISASTSRFSISGTVSLIPSPSRQTQFIAFGIQPLMQSEGQTILYDELNRLFMNSTFGTEDRAEELDEEEKYKKANSQKYNSDGYTTKELQCGKKGIDRWPMFHIRIAPTQLSQNKPASNLDDVLDDKRSSLGAILELLHATIFEFLSRHRFQPKNVLTRGRKQGTKDIAASVQRNYSSPPLKSQPSVAASSTSRESQGNVNTGTKSKPSPYKRHLLNTDKPFDAWSRVKVGGPSSKGMRIPDVLQAHGCGAIESTTVETKDEVTMPLNGQSEKPVQPLVSKAGKLVRQPFDDVSLPIELELEDTPLPDVRSEGNSQQETALWTNPIIRVTSRVDSKTGRVLPLSEENGEGPPKRLTARLSPHLTRQPLSDENGWIRDLLNRWDNPIFKPAEQAVPHVRQEGTYAQPKSQGQYHQCSYSNAEDIFSNPPAGNHGRISKDSLRKANVIAQVDKKFILVKLELARPEKVHTGTDCMLVLVDQHAADERIHIERLLTELCATPDLGSASGISTVDLEKPLSFDISPREVRLFAEYVQHFMSWGIIYELPPSLATTSQPKARKLIVRGLPPGILERCKLDPKVLIALLRSEAWAVFEKGTRESNILPPMSISCDSSKLAWLHRLQSCPQGILDLLNSRACRSSIMFNDELSLDQCRVLIQKLADCAFPFQCAHGRPSMVPLGSLGNVDNSFPVESKSTFGPAFNRWRRQLEPDVRAN</sequence>
<organism evidence="4 5">
    <name type="scientific">Coleophoma crateriformis</name>
    <dbReference type="NCBI Taxonomy" id="565419"/>
    <lineage>
        <taxon>Eukaryota</taxon>
        <taxon>Fungi</taxon>
        <taxon>Dikarya</taxon>
        <taxon>Ascomycota</taxon>
        <taxon>Pezizomycotina</taxon>
        <taxon>Leotiomycetes</taxon>
        <taxon>Helotiales</taxon>
        <taxon>Dermateaceae</taxon>
        <taxon>Coleophoma</taxon>
    </lineage>
</organism>
<comment type="similarity">
    <text evidence="1">Belongs to the DNA mismatch repair MutL/HexB family.</text>
</comment>
<protein>
    <recommendedName>
        <fullName evidence="3">MutL C-terminal dimerisation domain-containing protein</fullName>
    </recommendedName>
</protein>
<dbReference type="Gene3D" id="3.30.1540.20">
    <property type="entry name" value="MutL, C-terminal domain, dimerisation subdomain"/>
    <property type="match status" value="1"/>
</dbReference>
<dbReference type="InterPro" id="IPR014790">
    <property type="entry name" value="MutL_C"/>
</dbReference>
<dbReference type="SUPFAM" id="SSF55874">
    <property type="entry name" value="ATPase domain of HSP90 chaperone/DNA topoisomerase II/histidine kinase"/>
    <property type="match status" value="1"/>
</dbReference>